<feature type="transmembrane region" description="Helical" evidence="1">
    <location>
        <begin position="547"/>
        <end position="571"/>
    </location>
</feature>
<reference evidence="3" key="1">
    <citation type="journal article" date="2020" name="Stud. Mycol.">
        <title>101 Dothideomycetes genomes: A test case for predicting lifestyles and emergence of pathogens.</title>
        <authorList>
            <person name="Haridas S."/>
            <person name="Albert R."/>
            <person name="Binder M."/>
            <person name="Bloem J."/>
            <person name="LaButti K."/>
            <person name="Salamov A."/>
            <person name="Andreopoulos B."/>
            <person name="Baker S."/>
            <person name="Barry K."/>
            <person name="Bills G."/>
            <person name="Bluhm B."/>
            <person name="Cannon C."/>
            <person name="Castanera R."/>
            <person name="Culley D."/>
            <person name="Daum C."/>
            <person name="Ezra D."/>
            <person name="Gonzalez J."/>
            <person name="Henrissat B."/>
            <person name="Kuo A."/>
            <person name="Liang C."/>
            <person name="Lipzen A."/>
            <person name="Lutzoni F."/>
            <person name="Magnuson J."/>
            <person name="Mondo S."/>
            <person name="Nolan M."/>
            <person name="Ohm R."/>
            <person name="Pangilinan J."/>
            <person name="Park H.-J."/>
            <person name="Ramirez L."/>
            <person name="Alfaro M."/>
            <person name="Sun H."/>
            <person name="Tritt A."/>
            <person name="Yoshinaga Y."/>
            <person name="Zwiers L.-H."/>
            <person name="Turgeon B."/>
            <person name="Goodwin S."/>
            <person name="Spatafora J."/>
            <person name="Crous P."/>
            <person name="Grigoriev I."/>
        </authorList>
    </citation>
    <scope>NUCLEOTIDE SEQUENCE [LARGE SCALE GENOMIC DNA]</scope>
    <source>
        <strain evidence="3">CBS 304.66</strain>
    </source>
</reference>
<keyword evidence="1" id="KW-0472">Membrane</keyword>
<accession>A0A9P4N6N5</accession>
<evidence type="ECO:0000313" key="3">
    <source>
        <dbReference type="Proteomes" id="UP000800093"/>
    </source>
</evidence>
<evidence type="ECO:0000313" key="2">
    <source>
        <dbReference type="EMBL" id="KAF2267718.1"/>
    </source>
</evidence>
<keyword evidence="3" id="KW-1185">Reference proteome</keyword>
<protein>
    <submittedName>
        <fullName evidence="2">Uncharacterized protein</fullName>
    </submittedName>
</protein>
<name>A0A9P4N6N5_9PLEO</name>
<feature type="transmembrane region" description="Helical" evidence="1">
    <location>
        <begin position="42"/>
        <end position="66"/>
    </location>
</feature>
<feature type="transmembrane region" description="Helical" evidence="1">
    <location>
        <begin position="119"/>
        <end position="139"/>
    </location>
</feature>
<gene>
    <name evidence="2" type="ORF">CC78DRAFT_576718</name>
</gene>
<keyword evidence="1" id="KW-0812">Transmembrane</keyword>
<organism evidence="2 3">
    <name type="scientific">Lojkania enalia</name>
    <dbReference type="NCBI Taxonomy" id="147567"/>
    <lineage>
        <taxon>Eukaryota</taxon>
        <taxon>Fungi</taxon>
        <taxon>Dikarya</taxon>
        <taxon>Ascomycota</taxon>
        <taxon>Pezizomycotina</taxon>
        <taxon>Dothideomycetes</taxon>
        <taxon>Pleosporomycetidae</taxon>
        <taxon>Pleosporales</taxon>
        <taxon>Pleosporales incertae sedis</taxon>
        <taxon>Lojkania</taxon>
    </lineage>
</organism>
<dbReference type="OrthoDB" id="3540210at2759"/>
<evidence type="ECO:0000256" key="1">
    <source>
        <dbReference type="SAM" id="Phobius"/>
    </source>
</evidence>
<dbReference type="EMBL" id="ML986589">
    <property type="protein sequence ID" value="KAF2267718.1"/>
    <property type="molecule type" value="Genomic_DNA"/>
</dbReference>
<sequence length="748" mass="83623">MSTEYIQAATRDNDVFIGSWINWSQGKVAGATLTLGQKEGGFLIAFLALYVTFTGTCYWRVTAFIIHQLLCRKTAQDGMYHQRQALLRNTDGSASAFFKFLRMVLSWRSQNKKSLIQRIWAPVLLSFITMSAFAVASVFSSKVATLGFGETVDSWSFFNSYWTGRLSYSANYATQCYGNSTLPASCRTFPRANLLYSISRGIKCPFPGQGDICRNSSTAIRLDSGFINSHFDLGINAPQQERFLYRTVKECAPIKNEGYTRYLSNTTPPSVEFLFGPNPDVTAGAMPGREVSANRTFQVSADPITVRDYLIYSTIHYASEDAKPWSNEDAVDWQPIPELYVSKSDMSIFLLSSNKIMYIEEVNDPWFSANQTSGLYLSTSPGDRKPLYRADDPARAVVCLEKYQFCNPNLPENNSCTPLTGIRQAFSLGPGLYQDEGIQRRVEWSLAAIQYMATGFVEVSSYVKALLARNKLVVGVQGALPNNQWEMELENWFRLTLADLQRSIVDEAAMVKTPFTDEFMTPPPSEDAWKVCRSQKIRSDSYTSFNILGLTIILVLGGLIIILSVTLPPAIEWFQRRSNRYSSVEWINNHTLHLQRLAHEGIGVGTWSFNSQNYPCTLPGEKLVILDATIREHPVLRVDEKNLTPTETCHSPGTTTDKRASTAVAVEEINEISDNEISQSSTVSRSNTVNSNAHSLIEGSENASLMQKQESVSIPTSQQSLRFSTSFNEDVEAQVVVHETNSTPEETL</sequence>
<keyword evidence="1" id="KW-1133">Transmembrane helix</keyword>
<dbReference type="Proteomes" id="UP000800093">
    <property type="component" value="Unassembled WGS sequence"/>
</dbReference>
<comment type="caution">
    <text evidence="2">The sequence shown here is derived from an EMBL/GenBank/DDBJ whole genome shotgun (WGS) entry which is preliminary data.</text>
</comment>
<dbReference type="AlphaFoldDB" id="A0A9P4N6N5"/>
<proteinExistence type="predicted"/>